<comment type="caution">
    <text evidence="2">The sequence shown here is derived from an EMBL/GenBank/DDBJ whole genome shotgun (WGS) entry which is preliminary data.</text>
</comment>
<gene>
    <name evidence="2" type="ORF">Ade02nite_14180</name>
</gene>
<sequence>MSTHAVELETPRWSAAPARLHTSKPPPKITLAAKGFLEIKPHTVNGIAKGIAQIRRRLNAGEGTVGVLVTYLAVDARDNVITSGRAAHVHLFMATVRKAGDAVSTYRTSGPWTHIGRVPVPATLPHPQVDQMSQFGQAIEPAVQGKVRQVIRRWYAGVKFAAGTGGHRTGADMRWTSLAELYAELGNELRDPFWQDLAVSLTGARGSAAGAGAGRGR</sequence>
<feature type="region of interest" description="Disordered" evidence="1">
    <location>
        <begin position="1"/>
        <end position="24"/>
    </location>
</feature>
<proteinExistence type="predicted"/>
<organism evidence="2 3">
    <name type="scientific">Paractinoplanes deccanensis</name>
    <dbReference type="NCBI Taxonomy" id="113561"/>
    <lineage>
        <taxon>Bacteria</taxon>
        <taxon>Bacillati</taxon>
        <taxon>Actinomycetota</taxon>
        <taxon>Actinomycetes</taxon>
        <taxon>Micromonosporales</taxon>
        <taxon>Micromonosporaceae</taxon>
        <taxon>Paractinoplanes</taxon>
    </lineage>
</organism>
<name>A0ABQ3XYF4_9ACTN</name>
<dbReference type="EMBL" id="BOMI01000021">
    <property type="protein sequence ID" value="GID72777.1"/>
    <property type="molecule type" value="Genomic_DNA"/>
</dbReference>
<accession>A0ABQ3XYF4</accession>
<dbReference type="Proteomes" id="UP000609879">
    <property type="component" value="Unassembled WGS sequence"/>
</dbReference>
<protein>
    <recommendedName>
        <fullName evidence="4">Replication protein</fullName>
    </recommendedName>
</protein>
<evidence type="ECO:0000256" key="1">
    <source>
        <dbReference type="SAM" id="MobiDB-lite"/>
    </source>
</evidence>
<evidence type="ECO:0008006" key="4">
    <source>
        <dbReference type="Google" id="ProtNLM"/>
    </source>
</evidence>
<feature type="compositionally biased region" description="Basic and acidic residues" evidence="1">
    <location>
        <begin position="1"/>
        <end position="10"/>
    </location>
</feature>
<evidence type="ECO:0000313" key="3">
    <source>
        <dbReference type="Proteomes" id="UP000609879"/>
    </source>
</evidence>
<evidence type="ECO:0000313" key="2">
    <source>
        <dbReference type="EMBL" id="GID72777.1"/>
    </source>
</evidence>
<reference evidence="2 3" key="1">
    <citation type="submission" date="2021-01" db="EMBL/GenBank/DDBJ databases">
        <title>Whole genome shotgun sequence of Actinoplanes deccanensis NBRC 13994.</title>
        <authorList>
            <person name="Komaki H."/>
            <person name="Tamura T."/>
        </authorList>
    </citation>
    <scope>NUCLEOTIDE SEQUENCE [LARGE SCALE GENOMIC DNA]</scope>
    <source>
        <strain evidence="2 3">NBRC 13994</strain>
    </source>
</reference>
<keyword evidence="3" id="KW-1185">Reference proteome</keyword>
<dbReference type="RefSeq" id="WP_203760711.1">
    <property type="nucleotide sequence ID" value="NZ_BAAABO010000006.1"/>
</dbReference>